<keyword evidence="3" id="KW-1185">Reference proteome</keyword>
<name>A0A0D2MFH7_HYPSF</name>
<feature type="non-terminal residue" evidence="2">
    <location>
        <position position="463"/>
    </location>
</feature>
<accession>A0A0D2MFH7</accession>
<evidence type="ECO:0000313" key="2">
    <source>
        <dbReference type="EMBL" id="KJA22338.1"/>
    </source>
</evidence>
<gene>
    <name evidence="2" type="ORF">HYPSUDRAFT_202154</name>
</gene>
<dbReference type="Proteomes" id="UP000054270">
    <property type="component" value="Unassembled WGS sequence"/>
</dbReference>
<feature type="region of interest" description="Disordered" evidence="1">
    <location>
        <begin position="390"/>
        <end position="463"/>
    </location>
</feature>
<proteinExistence type="predicted"/>
<dbReference type="EMBL" id="KN817550">
    <property type="protein sequence ID" value="KJA22338.1"/>
    <property type="molecule type" value="Genomic_DNA"/>
</dbReference>
<protein>
    <submittedName>
        <fullName evidence="2">Uncharacterized protein</fullName>
    </submittedName>
</protein>
<sequence length="463" mass="50385">MDASNAGDETLLFQQTLGLSRINVEAGPRNVEKAVSRACSFLTGYRIVDIMFSMQHPSKDRSSASDKLVRHSPTMRLPPPPALAKLANLKLVLENFQDAMSPKRKNKFNATEITDNLLQYVVNIERKGGYLAICSNFTRAAVHLRAILLEGSKNSADMPDLPDDKNSLNDLLTKMYGKNAASEFRQTSQQLRTPLLSAALLTPISLLLTSKLDSGTIKRTWILHHFVGLIDRKPDVIRKLEDAIWKALFAVARDASSTSQAVESSLREILSSDEFREIQDSDDALTTFWALGGMDADESEEMHHRACVQGVNWASSQSLGDSARLMIGASVTFVENEPRLQAYASIPSPDPMQDVSWDEMVNGEQRYTEEPTHTAFNMGQDDLGRVTSQDITGRTASPGSEAFRELDTPGNSTSGASRDAGSTPADASPIVEMVATTPEPPSSSDSGDGSPPTPHGPTTSDTD</sequence>
<reference evidence="3" key="1">
    <citation type="submission" date="2014-04" db="EMBL/GenBank/DDBJ databases">
        <title>Evolutionary Origins and Diversification of the Mycorrhizal Mutualists.</title>
        <authorList>
            <consortium name="DOE Joint Genome Institute"/>
            <consortium name="Mycorrhizal Genomics Consortium"/>
            <person name="Kohler A."/>
            <person name="Kuo A."/>
            <person name="Nagy L.G."/>
            <person name="Floudas D."/>
            <person name="Copeland A."/>
            <person name="Barry K.W."/>
            <person name="Cichocki N."/>
            <person name="Veneault-Fourrey C."/>
            <person name="LaButti K."/>
            <person name="Lindquist E.A."/>
            <person name="Lipzen A."/>
            <person name="Lundell T."/>
            <person name="Morin E."/>
            <person name="Murat C."/>
            <person name="Riley R."/>
            <person name="Ohm R."/>
            <person name="Sun H."/>
            <person name="Tunlid A."/>
            <person name="Henrissat B."/>
            <person name="Grigoriev I.V."/>
            <person name="Hibbett D.S."/>
            <person name="Martin F."/>
        </authorList>
    </citation>
    <scope>NUCLEOTIDE SEQUENCE [LARGE SCALE GENOMIC DNA]</scope>
    <source>
        <strain evidence="3">FD-334 SS-4</strain>
    </source>
</reference>
<evidence type="ECO:0000313" key="3">
    <source>
        <dbReference type="Proteomes" id="UP000054270"/>
    </source>
</evidence>
<feature type="compositionally biased region" description="Low complexity" evidence="1">
    <location>
        <begin position="442"/>
        <end position="463"/>
    </location>
</feature>
<dbReference type="AlphaFoldDB" id="A0A0D2MFH7"/>
<organism evidence="2 3">
    <name type="scientific">Hypholoma sublateritium (strain FD-334 SS-4)</name>
    <dbReference type="NCBI Taxonomy" id="945553"/>
    <lineage>
        <taxon>Eukaryota</taxon>
        <taxon>Fungi</taxon>
        <taxon>Dikarya</taxon>
        <taxon>Basidiomycota</taxon>
        <taxon>Agaricomycotina</taxon>
        <taxon>Agaricomycetes</taxon>
        <taxon>Agaricomycetidae</taxon>
        <taxon>Agaricales</taxon>
        <taxon>Agaricineae</taxon>
        <taxon>Strophariaceae</taxon>
        <taxon>Hypholoma</taxon>
    </lineage>
</organism>
<evidence type="ECO:0000256" key="1">
    <source>
        <dbReference type="SAM" id="MobiDB-lite"/>
    </source>
</evidence>
<dbReference type="OrthoDB" id="10691770at2759"/>